<dbReference type="GO" id="GO:0004029">
    <property type="term" value="F:aldehyde dehydrogenase (NAD+) activity"/>
    <property type="evidence" value="ECO:0007669"/>
    <property type="project" value="UniProtKB-EC"/>
</dbReference>
<dbReference type="InterPro" id="IPR016162">
    <property type="entry name" value="Ald_DH_N"/>
</dbReference>
<dbReference type="AlphaFoldDB" id="A0A511WTY8"/>
<keyword evidence="2" id="KW-0560">Oxidoreductase</keyword>
<dbReference type="OrthoDB" id="9762913at2"/>
<reference evidence="6 7" key="1">
    <citation type="submission" date="2019-07" db="EMBL/GenBank/DDBJ databases">
        <title>Whole genome shotgun sequence of Halobacillus faecis NBRC 103569.</title>
        <authorList>
            <person name="Hosoyama A."/>
            <person name="Uohara A."/>
            <person name="Ohji S."/>
            <person name="Ichikawa N."/>
        </authorList>
    </citation>
    <scope>NUCLEOTIDE SEQUENCE [LARGE SCALE GENOMIC DNA]</scope>
    <source>
        <strain evidence="6 7">NBRC 103569</strain>
    </source>
</reference>
<dbReference type="PANTHER" id="PTHR43111">
    <property type="entry name" value="ALDEHYDE DEHYDROGENASE B-RELATED"/>
    <property type="match status" value="1"/>
</dbReference>
<comment type="caution">
    <text evidence="6">The sequence shown here is derived from an EMBL/GenBank/DDBJ whole genome shotgun (WGS) entry which is preliminary data.</text>
</comment>
<dbReference type="EMBL" id="BJYD01000026">
    <property type="protein sequence ID" value="GEN54599.1"/>
    <property type="molecule type" value="Genomic_DNA"/>
</dbReference>
<accession>A0A511WTY8</accession>
<proteinExistence type="inferred from homology"/>
<evidence type="ECO:0000256" key="4">
    <source>
        <dbReference type="ARBA" id="ARBA00049194"/>
    </source>
</evidence>
<keyword evidence="7" id="KW-1185">Reference proteome</keyword>
<dbReference type="Proteomes" id="UP000321886">
    <property type="component" value="Unassembled WGS sequence"/>
</dbReference>
<dbReference type="PANTHER" id="PTHR43111:SF1">
    <property type="entry name" value="ALDEHYDE DEHYDROGENASE B-RELATED"/>
    <property type="match status" value="1"/>
</dbReference>
<evidence type="ECO:0000313" key="7">
    <source>
        <dbReference type="Proteomes" id="UP000321886"/>
    </source>
</evidence>
<evidence type="ECO:0000313" key="6">
    <source>
        <dbReference type="EMBL" id="GEN54599.1"/>
    </source>
</evidence>
<evidence type="ECO:0000256" key="1">
    <source>
        <dbReference type="ARBA" id="ARBA00009986"/>
    </source>
</evidence>
<feature type="domain" description="Aldehyde dehydrogenase" evidence="5">
    <location>
        <begin position="27"/>
        <end position="100"/>
    </location>
</feature>
<evidence type="ECO:0000256" key="3">
    <source>
        <dbReference type="ARBA" id="ARBA00039869"/>
    </source>
</evidence>
<dbReference type="Pfam" id="PF00171">
    <property type="entry name" value="Aldedh"/>
    <property type="match status" value="1"/>
</dbReference>
<dbReference type="InterPro" id="IPR016161">
    <property type="entry name" value="Ald_DH/histidinol_DH"/>
</dbReference>
<dbReference type="InterPro" id="IPR015590">
    <property type="entry name" value="Aldehyde_DH_dom"/>
</dbReference>
<evidence type="ECO:0000256" key="2">
    <source>
        <dbReference type="ARBA" id="ARBA00023002"/>
    </source>
</evidence>
<protein>
    <recommendedName>
        <fullName evidence="3">Putative aldehyde dehydrogenase AldA</fullName>
    </recommendedName>
</protein>
<dbReference type="SUPFAM" id="SSF53720">
    <property type="entry name" value="ALDH-like"/>
    <property type="match status" value="1"/>
</dbReference>
<sequence length="113" mass="12456">MIFANPNTKDALVNYKEQYQNFIGGEWVAPKNGQYLDVISPVSGKVFTAVPRSSSEDVEAALDAAHAAKETWGKTSVAERAVILNKIADRIEENLEMLAVSFVIRAKELSKDE</sequence>
<comment type="similarity">
    <text evidence="1">Belongs to the aldehyde dehydrogenase family.</text>
</comment>
<evidence type="ECO:0000259" key="5">
    <source>
        <dbReference type="Pfam" id="PF00171"/>
    </source>
</evidence>
<organism evidence="6 7">
    <name type="scientific">Halobacillus faecis</name>
    <dbReference type="NCBI Taxonomy" id="360184"/>
    <lineage>
        <taxon>Bacteria</taxon>
        <taxon>Bacillati</taxon>
        <taxon>Bacillota</taxon>
        <taxon>Bacilli</taxon>
        <taxon>Bacillales</taxon>
        <taxon>Bacillaceae</taxon>
        <taxon>Halobacillus</taxon>
    </lineage>
</organism>
<gene>
    <name evidence="6" type="ORF">HFA01_28610</name>
</gene>
<name>A0A511WTY8_9BACI</name>
<dbReference type="Gene3D" id="3.40.605.10">
    <property type="entry name" value="Aldehyde Dehydrogenase, Chain A, domain 1"/>
    <property type="match status" value="1"/>
</dbReference>
<comment type="catalytic activity">
    <reaction evidence="4">
        <text>an aldehyde + NAD(+) + H2O = a carboxylate + NADH + 2 H(+)</text>
        <dbReference type="Rhea" id="RHEA:16185"/>
        <dbReference type="ChEBI" id="CHEBI:15377"/>
        <dbReference type="ChEBI" id="CHEBI:15378"/>
        <dbReference type="ChEBI" id="CHEBI:17478"/>
        <dbReference type="ChEBI" id="CHEBI:29067"/>
        <dbReference type="ChEBI" id="CHEBI:57540"/>
        <dbReference type="ChEBI" id="CHEBI:57945"/>
        <dbReference type="EC" id="1.2.1.3"/>
    </reaction>
</comment>